<keyword evidence="4 9" id="KW-0288">FMN</keyword>
<dbReference type="Proteomes" id="UP000886520">
    <property type="component" value="Chromosome 25"/>
</dbReference>
<dbReference type="InterPro" id="IPR035587">
    <property type="entry name" value="DUS-like_FMN-bd"/>
</dbReference>
<proteinExistence type="inferred from homology"/>
<name>A0A9D4Z288_ADICA</name>
<keyword evidence="5 9" id="KW-0819">tRNA processing</keyword>
<feature type="binding site" evidence="11">
    <location>
        <begin position="151"/>
        <end position="153"/>
    </location>
    <ligand>
        <name>FMN</name>
        <dbReference type="ChEBI" id="CHEBI:58210"/>
    </ligand>
</feature>
<dbReference type="GO" id="GO:0017150">
    <property type="term" value="F:tRNA dihydrouridine synthase activity"/>
    <property type="evidence" value="ECO:0007669"/>
    <property type="project" value="InterPro"/>
</dbReference>
<sequence length="327" mass="35644">MQHPIVLQVGGSDVPTLAKATRLANAYGYDEINLNCGCPSDKVAGHGCFGARLMLDPKLVGHAMAAIAENCDVPVSVKCRIGVDDAESYDELCTFVDTVATLSPTRHFIIHARKAILKGISPEANRKIPPLKYEYVFSLIRDFPHIKFTINGGIVAVGQVEAALKMGAYGVMVGRASYNSPWSLLAHVDSEFYGVQRPATTRNEILNAYEEYADSVLGKYGPGKPSIRHTVKPLLHLFHAEQGAGLWRRSVDAAVRDCASCSELLKRTLPVLPEDVLHSPLPPPMSSHENPFVVAPKWPDVPLFLQTKDQQESLAPSEPLLDLVLCA</sequence>
<evidence type="ECO:0000313" key="14">
    <source>
        <dbReference type="Proteomes" id="UP000886520"/>
    </source>
</evidence>
<evidence type="ECO:0000256" key="2">
    <source>
        <dbReference type="ARBA" id="ARBA00022555"/>
    </source>
</evidence>
<dbReference type="EMBL" id="JABFUD020000025">
    <property type="protein sequence ID" value="KAI5059048.1"/>
    <property type="molecule type" value="Genomic_DNA"/>
</dbReference>
<evidence type="ECO:0000256" key="10">
    <source>
        <dbReference type="PIRSR" id="PIRSR006621-1"/>
    </source>
</evidence>
<protein>
    <recommendedName>
        <fullName evidence="9">tRNA-dihydrouridine synthase</fullName>
        <ecNumber evidence="9">1.3.1.-</ecNumber>
    </recommendedName>
</protein>
<evidence type="ECO:0000256" key="1">
    <source>
        <dbReference type="ARBA" id="ARBA00001917"/>
    </source>
</evidence>
<feature type="binding site" evidence="11">
    <location>
        <position position="111"/>
    </location>
    <ligand>
        <name>FMN</name>
        <dbReference type="ChEBI" id="CHEBI:58210"/>
    </ligand>
</feature>
<dbReference type="GO" id="GO:0000049">
    <property type="term" value="F:tRNA binding"/>
    <property type="evidence" value="ECO:0007669"/>
    <property type="project" value="UniProtKB-KW"/>
</dbReference>
<organism evidence="13 14">
    <name type="scientific">Adiantum capillus-veneris</name>
    <name type="common">Maidenhair fern</name>
    <dbReference type="NCBI Taxonomy" id="13818"/>
    <lineage>
        <taxon>Eukaryota</taxon>
        <taxon>Viridiplantae</taxon>
        <taxon>Streptophyta</taxon>
        <taxon>Embryophyta</taxon>
        <taxon>Tracheophyta</taxon>
        <taxon>Polypodiopsida</taxon>
        <taxon>Polypodiidae</taxon>
        <taxon>Polypodiales</taxon>
        <taxon>Pteridineae</taxon>
        <taxon>Pteridaceae</taxon>
        <taxon>Vittarioideae</taxon>
        <taxon>Adiantum</taxon>
    </lineage>
</organism>
<dbReference type="EC" id="1.3.1.-" evidence="9"/>
<feature type="binding site" evidence="11">
    <location>
        <position position="8"/>
    </location>
    <ligand>
        <name>FMN</name>
        <dbReference type="ChEBI" id="CHEBI:58210"/>
    </ligand>
</feature>
<keyword evidence="8 9" id="KW-0560">Oxidoreductase</keyword>
<dbReference type="InterPro" id="IPR001269">
    <property type="entry name" value="DUS_fam"/>
</dbReference>
<dbReference type="CDD" id="cd02801">
    <property type="entry name" value="DUS_like_FMN"/>
    <property type="match status" value="1"/>
</dbReference>
<dbReference type="PANTHER" id="PTHR42907">
    <property type="entry name" value="FMN-LINKED OXIDOREDUCTASES SUPERFAMILY PROTEIN"/>
    <property type="match status" value="1"/>
</dbReference>
<dbReference type="InterPro" id="IPR004653">
    <property type="entry name" value="DusA"/>
</dbReference>
<comment type="caution">
    <text evidence="13">The sequence shown here is derived from an EMBL/GenBank/DDBJ whole genome shotgun (WGS) entry which is preliminary data.</text>
</comment>
<evidence type="ECO:0000256" key="11">
    <source>
        <dbReference type="PIRSR" id="PIRSR006621-2"/>
    </source>
</evidence>
<dbReference type="SUPFAM" id="SSF51395">
    <property type="entry name" value="FMN-linked oxidoreductases"/>
    <property type="match status" value="1"/>
</dbReference>
<keyword evidence="2" id="KW-0820">tRNA-binding</keyword>
<evidence type="ECO:0000259" key="12">
    <source>
        <dbReference type="Pfam" id="PF01207"/>
    </source>
</evidence>
<feature type="domain" description="DUS-like FMN-binding" evidence="12">
    <location>
        <begin position="3"/>
        <end position="256"/>
    </location>
</feature>
<keyword evidence="7" id="KW-0694">RNA-binding</keyword>
<evidence type="ECO:0000256" key="3">
    <source>
        <dbReference type="ARBA" id="ARBA00022630"/>
    </source>
</evidence>
<dbReference type="Gene3D" id="3.20.20.70">
    <property type="entry name" value="Aldolase class I"/>
    <property type="match status" value="1"/>
</dbReference>
<feature type="binding site" evidence="11">
    <location>
        <begin position="174"/>
        <end position="175"/>
    </location>
    <ligand>
        <name>FMN</name>
        <dbReference type="ChEBI" id="CHEBI:58210"/>
    </ligand>
</feature>
<feature type="binding site" evidence="11">
    <location>
        <position position="78"/>
    </location>
    <ligand>
        <name>FMN</name>
        <dbReference type="ChEBI" id="CHEBI:58210"/>
    </ligand>
</feature>
<evidence type="ECO:0000256" key="7">
    <source>
        <dbReference type="ARBA" id="ARBA00022884"/>
    </source>
</evidence>
<evidence type="ECO:0000256" key="6">
    <source>
        <dbReference type="ARBA" id="ARBA00022857"/>
    </source>
</evidence>
<dbReference type="InterPro" id="IPR013785">
    <property type="entry name" value="Aldolase_TIM"/>
</dbReference>
<comment type="function">
    <text evidence="9">Catalyzes the synthesis of dihydrouridine, a modified base found in the D-loop of most tRNAs.</text>
</comment>
<keyword evidence="3 9" id="KW-0285">Flavoprotein</keyword>
<keyword evidence="6" id="KW-0521">NADP</keyword>
<keyword evidence="14" id="KW-1185">Reference proteome</keyword>
<dbReference type="OrthoDB" id="10262250at2759"/>
<evidence type="ECO:0000256" key="8">
    <source>
        <dbReference type="ARBA" id="ARBA00023002"/>
    </source>
</evidence>
<evidence type="ECO:0000256" key="4">
    <source>
        <dbReference type="ARBA" id="ARBA00022643"/>
    </source>
</evidence>
<dbReference type="InterPro" id="IPR018517">
    <property type="entry name" value="tRNA_hU_synthase_CS"/>
</dbReference>
<dbReference type="GO" id="GO:0050660">
    <property type="term" value="F:flavin adenine dinucleotide binding"/>
    <property type="evidence" value="ECO:0007669"/>
    <property type="project" value="InterPro"/>
</dbReference>
<evidence type="ECO:0000256" key="5">
    <source>
        <dbReference type="ARBA" id="ARBA00022694"/>
    </source>
</evidence>
<comment type="cofactor">
    <cofactor evidence="1 9 11">
        <name>FMN</name>
        <dbReference type="ChEBI" id="CHEBI:58210"/>
    </cofactor>
</comment>
<gene>
    <name evidence="13" type="ORF">GOP47_0025367</name>
</gene>
<dbReference type="Gene3D" id="1.20.120.1460">
    <property type="match status" value="1"/>
</dbReference>
<comment type="similarity">
    <text evidence="9">Belongs to the dus family.</text>
</comment>
<dbReference type="Pfam" id="PF01207">
    <property type="entry name" value="Dus"/>
    <property type="match status" value="1"/>
</dbReference>
<evidence type="ECO:0000256" key="9">
    <source>
        <dbReference type="PIRNR" id="PIRNR006621"/>
    </source>
</evidence>
<reference evidence="13" key="1">
    <citation type="submission" date="2021-01" db="EMBL/GenBank/DDBJ databases">
        <title>Adiantum capillus-veneris genome.</title>
        <authorList>
            <person name="Fang Y."/>
            <person name="Liao Q."/>
        </authorList>
    </citation>
    <scope>NUCLEOTIDE SEQUENCE</scope>
    <source>
        <strain evidence="13">H3</strain>
        <tissue evidence="13">Leaf</tissue>
    </source>
</reference>
<dbReference type="PROSITE" id="PS01136">
    <property type="entry name" value="UPF0034"/>
    <property type="match status" value="1"/>
</dbReference>
<dbReference type="NCBIfam" id="NF008774">
    <property type="entry name" value="PRK11815.1"/>
    <property type="match status" value="1"/>
</dbReference>
<dbReference type="PIRSF" id="PIRSF006621">
    <property type="entry name" value="Dus"/>
    <property type="match status" value="1"/>
</dbReference>
<accession>A0A9D4Z288</accession>
<feature type="active site" description="Proton donor" evidence="10">
    <location>
        <position position="38"/>
    </location>
</feature>
<dbReference type="PANTHER" id="PTHR42907:SF1">
    <property type="entry name" value="FMN-LINKED OXIDOREDUCTASES SUPERFAMILY PROTEIN"/>
    <property type="match status" value="1"/>
</dbReference>
<evidence type="ECO:0000313" key="13">
    <source>
        <dbReference type="EMBL" id="KAI5059048.1"/>
    </source>
</evidence>
<dbReference type="AlphaFoldDB" id="A0A9D4Z288"/>
<keyword evidence="11" id="KW-0547">Nucleotide-binding</keyword>